<organism evidence="2 3">
    <name type="scientific">Kitasatospora cathayae</name>
    <dbReference type="NCBI Taxonomy" id="3004092"/>
    <lineage>
        <taxon>Bacteria</taxon>
        <taxon>Bacillati</taxon>
        <taxon>Actinomycetota</taxon>
        <taxon>Actinomycetes</taxon>
        <taxon>Kitasatosporales</taxon>
        <taxon>Streptomycetaceae</taxon>
        <taxon>Kitasatospora</taxon>
    </lineage>
</organism>
<evidence type="ECO:0000313" key="2">
    <source>
        <dbReference type="EMBL" id="WBP89151.1"/>
    </source>
</evidence>
<evidence type="ECO:0000259" key="1">
    <source>
        <dbReference type="Pfam" id="PF03559"/>
    </source>
</evidence>
<name>A0ABY7QAK6_9ACTN</name>
<keyword evidence="3" id="KW-1185">Reference proteome</keyword>
<gene>
    <name evidence="2" type="ORF">O1G21_27120</name>
</gene>
<sequence length="484" mass="53669">MNTTPLAATTVDEQRVRGLARSAAARAGGLTTTADFHRWFAACAERLHTEVEPIALDELVGWHTDPETGNLVHDSGRFFSIEGLRVERPDSAVPHWSQPVINQPETGILGILMSEFDGVPHFLMQAKVEPGNCDGPQLSPTVQATRSNFTRAHRGRDVPYVEYFRDAARHTLLADVRQSEQGAWFYRKRNRNMIVEVREPVAVREGFTWLTLGQLHELLAVDDLVNMDSRAALACLPLAGPGTETVGSPGDAFGSALLRSCAAGPDEGRHTGAEIAHWVTEARSTTDLRARLVPLRQVDEWQSAEGRISHRTGAFFDVMGVRVRARGREVDEWTQPLIAATGPGVIAFLVREIDGVLHVLVQARAEAGHNDVIELAPTVQCTPQNYAHLPAEARPRFLDEVLGADPRRVRFDTTLSEEGGRFYHTRNRYLIVEAEPDWSAEHPDHRWLTVRQLTELLRHSYYLNVEARGLLACLRSLLAAPAAG</sequence>
<dbReference type="InterPro" id="IPR005212">
    <property type="entry name" value="EvaA-like"/>
</dbReference>
<proteinExistence type="predicted"/>
<dbReference type="Proteomes" id="UP001212821">
    <property type="component" value="Chromosome"/>
</dbReference>
<feature type="domain" description="dTDP-4-dehydro-6-deoxy-alpha-D-glucopyranose 2,3-dehydratase" evidence="1">
    <location>
        <begin position="34"/>
        <end position="236"/>
    </location>
</feature>
<dbReference type="Pfam" id="PF03559">
    <property type="entry name" value="Hexose_dehydrat"/>
    <property type="match status" value="2"/>
</dbReference>
<dbReference type="EMBL" id="CP115450">
    <property type="protein sequence ID" value="WBP89151.1"/>
    <property type="molecule type" value="Genomic_DNA"/>
</dbReference>
<dbReference type="InterPro" id="IPR038153">
    <property type="entry name" value="EvaA-like_sf"/>
</dbReference>
<reference evidence="3" key="1">
    <citation type="submission" date="2022-12" db="EMBL/GenBank/DDBJ databases">
        <authorList>
            <person name="Mo P."/>
        </authorList>
    </citation>
    <scope>NUCLEOTIDE SEQUENCE [LARGE SCALE GENOMIC DNA]</scope>
    <source>
        <strain evidence="3">HUAS 3-15</strain>
    </source>
</reference>
<accession>A0ABY7QAK6</accession>
<dbReference type="Gene3D" id="3.90.79.40">
    <property type="entry name" value="EvaA sugar 2,3-dehydratase subunit"/>
    <property type="match status" value="2"/>
</dbReference>
<evidence type="ECO:0000313" key="3">
    <source>
        <dbReference type="Proteomes" id="UP001212821"/>
    </source>
</evidence>
<protein>
    <submittedName>
        <fullName evidence="2">NDP-hexose 2,3-dehydratase family protein</fullName>
    </submittedName>
</protein>
<dbReference type="RefSeq" id="WP_270147313.1">
    <property type="nucleotide sequence ID" value="NZ_CP115450.1"/>
</dbReference>
<feature type="domain" description="dTDP-4-dehydro-6-deoxy-alpha-D-glucopyranose 2,3-dehydratase" evidence="1">
    <location>
        <begin position="273"/>
        <end position="474"/>
    </location>
</feature>